<protein>
    <submittedName>
        <fullName evidence="4">Gas vesicle protein GvpL/GvpF</fullName>
    </submittedName>
</protein>
<gene>
    <name evidence="4" type="ORF">EDC14_10487</name>
</gene>
<dbReference type="EMBL" id="SLUN01000048">
    <property type="protein sequence ID" value="TCL56794.1"/>
    <property type="molecule type" value="Genomic_DNA"/>
</dbReference>
<comment type="caution">
    <text evidence="4">The sequence shown here is derived from an EMBL/GenBank/DDBJ whole genome shotgun (WGS) entry which is preliminary data.</text>
</comment>
<dbReference type="Proteomes" id="UP000295008">
    <property type="component" value="Unassembled WGS sequence"/>
</dbReference>
<name>A0A4R1QXP3_HYDET</name>
<proteinExistence type="inferred from homology"/>
<comment type="similarity">
    <text evidence="3">Belongs to the gas vesicle GvpF/GvpL family.</text>
</comment>
<dbReference type="PANTHER" id="PTHR36852">
    <property type="entry name" value="PROTEIN GVPL 2"/>
    <property type="match status" value="1"/>
</dbReference>
<dbReference type="Pfam" id="PF06386">
    <property type="entry name" value="GvpL_GvpF"/>
    <property type="match status" value="1"/>
</dbReference>
<dbReference type="GO" id="GO:0031411">
    <property type="term" value="C:gas vesicle"/>
    <property type="evidence" value="ECO:0007669"/>
    <property type="project" value="UniProtKB-SubCell"/>
</dbReference>
<evidence type="ECO:0000256" key="1">
    <source>
        <dbReference type="ARBA" id="ARBA00022987"/>
    </source>
</evidence>
<dbReference type="InterPro" id="IPR009430">
    <property type="entry name" value="GvpL/GvpF"/>
</dbReference>
<evidence type="ECO:0000256" key="2">
    <source>
        <dbReference type="ARBA" id="ARBA00035108"/>
    </source>
</evidence>
<accession>A0A4R1QXP3</accession>
<keyword evidence="5" id="KW-1185">Reference proteome</keyword>
<evidence type="ECO:0000313" key="5">
    <source>
        <dbReference type="Proteomes" id="UP000295008"/>
    </source>
</evidence>
<organism evidence="4 5">
    <name type="scientific">Hydrogenispora ethanolica</name>
    <dbReference type="NCBI Taxonomy" id="1082276"/>
    <lineage>
        <taxon>Bacteria</taxon>
        <taxon>Bacillati</taxon>
        <taxon>Bacillota</taxon>
        <taxon>Hydrogenispora</taxon>
    </lineage>
</organism>
<dbReference type="RefSeq" id="WP_132017239.1">
    <property type="nucleotide sequence ID" value="NZ_SLUN01000048.1"/>
</dbReference>
<reference evidence="4 5" key="1">
    <citation type="submission" date="2019-03" db="EMBL/GenBank/DDBJ databases">
        <title>Genomic Encyclopedia of Type Strains, Phase IV (KMG-IV): sequencing the most valuable type-strain genomes for metagenomic binning, comparative biology and taxonomic classification.</title>
        <authorList>
            <person name="Goeker M."/>
        </authorList>
    </citation>
    <scope>NUCLEOTIDE SEQUENCE [LARGE SCALE GENOMIC DNA]</scope>
    <source>
        <strain evidence="4 5">LX-B</strain>
    </source>
</reference>
<keyword evidence="1" id="KW-0304">Gas vesicle</keyword>
<evidence type="ECO:0000313" key="4">
    <source>
        <dbReference type="EMBL" id="TCL56794.1"/>
    </source>
</evidence>
<dbReference type="AlphaFoldDB" id="A0A4R1QXP3"/>
<dbReference type="PANTHER" id="PTHR36852:SF1">
    <property type="entry name" value="PROTEIN GVPL 2"/>
    <property type="match status" value="1"/>
</dbReference>
<dbReference type="GO" id="GO:0031412">
    <property type="term" value="P:gas vesicle organization"/>
    <property type="evidence" value="ECO:0007669"/>
    <property type="project" value="InterPro"/>
</dbReference>
<sequence length="245" mass="27635">MGKKQGAYLYGITAMQVGEVDCPGIGTPPQKVHLVPAGGVGLIITHLSPDFEDVSIEDAVQHVRVLENVMAKSPVLPIRFGTVAESLADLKRMVASHEFVIRKELNRLKGKYEVGVKAYWRKEVILEELQQSKDYSTLVEQAQQDSRTAIELGQRIESIANEWRSKFEEQFHPELARLTTDSIVGEAMGVEMVYNGSFLVTPEQDQRLKEKVVDIAEKKLASKIEFHYTTNLPPYNFVKLKLHWG</sequence>
<comment type="subcellular location">
    <subcellularLocation>
        <location evidence="2">Gas vesicle</location>
    </subcellularLocation>
</comment>
<dbReference type="OrthoDB" id="144737at2"/>
<evidence type="ECO:0000256" key="3">
    <source>
        <dbReference type="ARBA" id="ARBA00035643"/>
    </source>
</evidence>